<keyword evidence="1" id="KW-0418">Kinase</keyword>
<keyword evidence="1" id="KW-0808">Transferase</keyword>
<name>A0ACB7P9D8_9PEZI</name>
<protein>
    <submittedName>
        <fullName evidence="1">Fructosamine kinase-domain-containing protein</fullName>
    </submittedName>
</protein>
<dbReference type="Proteomes" id="UP000724584">
    <property type="component" value="Unassembled WGS sequence"/>
</dbReference>
<dbReference type="EMBL" id="JAGIZQ010000004">
    <property type="protein sequence ID" value="KAH6632839.1"/>
    <property type="molecule type" value="Genomic_DNA"/>
</dbReference>
<comment type="caution">
    <text evidence="1">The sequence shown here is derived from an EMBL/GenBank/DDBJ whole genome shotgun (WGS) entry which is preliminary data.</text>
</comment>
<gene>
    <name evidence="1" type="ORF">F5144DRAFT_513600</name>
</gene>
<sequence length="359" mass="40033">MAEEWEVPPKFLGGIPEVAPGSSGGKPVEGDFPLDQVVIDEFPPGTVVRSCNRYGASDWTVAARIETILASGEPKSYFLKCAEYDQGRAMLEGEFHSMNELYKVAPNLVPKPHGWGQLTVSNPKTYYYLCDFIEFTGQKPDPFQLCEKLVALHKSSKSPTGMFGFHIKPLRGNLPLETTWNPDWLEFFIQLFRRSLALDQKVNGTWKDIGHLVELAIKHVVPRVLGPLGADGRSVKPSLIHGDLWGGKIGTDSKTGKIYIFDASSYYAHHEMEIAIWRPHPASVVGSGVYVKEYLAQMGISEPAEQFEDRQKLYSACTALHAAACHNGDWFREEVHDKLKYLLEKYAPGLKDACTDDAS</sequence>
<proteinExistence type="predicted"/>
<evidence type="ECO:0000313" key="2">
    <source>
        <dbReference type="Proteomes" id="UP000724584"/>
    </source>
</evidence>
<evidence type="ECO:0000313" key="1">
    <source>
        <dbReference type="EMBL" id="KAH6632839.1"/>
    </source>
</evidence>
<reference evidence="1 2" key="1">
    <citation type="journal article" date="2021" name="Nat. Commun.">
        <title>Genetic determinants of endophytism in the Arabidopsis root mycobiome.</title>
        <authorList>
            <person name="Mesny F."/>
            <person name="Miyauchi S."/>
            <person name="Thiergart T."/>
            <person name="Pickel B."/>
            <person name="Atanasova L."/>
            <person name="Karlsson M."/>
            <person name="Huettel B."/>
            <person name="Barry K.W."/>
            <person name="Haridas S."/>
            <person name="Chen C."/>
            <person name="Bauer D."/>
            <person name="Andreopoulos W."/>
            <person name="Pangilinan J."/>
            <person name="LaButti K."/>
            <person name="Riley R."/>
            <person name="Lipzen A."/>
            <person name="Clum A."/>
            <person name="Drula E."/>
            <person name="Henrissat B."/>
            <person name="Kohler A."/>
            <person name="Grigoriev I.V."/>
            <person name="Martin F.M."/>
            <person name="Hacquard S."/>
        </authorList>
    </citation>
    <scope>NUCLEOTIDE SEQUENCE [LARGE SCALE GENOMIC DNA]</scope>
    <source>
        <strain evidence="1 2">MPI-SDFR-AT-0079</strain>
    </source>
</reference>
<accession>A0ACB7P9D8</accession>
<keyword evidence="2" id="KW-1185">Reference proteome</keyword>
<organism evidence="1 2">
    <name type="scientific">Chaetomium tenue</name>
    <dbReference type="NCBI Taxonomy" id="1854479"/>
    <lineage>
        <taxon>Eukaryota</taxon>
        <taxon>Fungi</taxon>
        <taxon>Dikarya</taxon>
        <taxon>Ascomycota</taxon>
        <taxon>Pezizomycotina</taxon>
        <taxon>Sordariomycetes</taxon>
        <taxon>Sordariomycetidae</taxon>
        <taxon>Sordariales</taxon>
        <taxon>Chaetomiaceae</taxon>
        <taxon>Chaetomium</taxon>
    </lineage>
</organism>